<organism evidence="1">
    <name type="scientific">Brassica cretica</name>
    <name type="common">Mustard</name>
    <dbReference type="NCBI Taxonomy" id="69181"/>
    <lineage>
        <taxon>Eukaryota</taxon>
        <taxon>Viridiplantae</taxon>
        <taxon>Streptophyta</taxon>
        <taxon>Embryophyta</taxon>
        <taxon>Tracheophyta</taxon>
        <taxon>Spermatophyta</taxon>
        <taxon>Magnoliopsida</taxon>
        <taxon>eudicotyledons</taxon>
        <taxon>Gunneridae</taxon>
        <taxon>Pentapetalae</taxon>
        <taxon>rosids</taxon>
        <taxon>malvids</taxon>
        <taxon>Brassicales</taxon>
        <taxon>Brassicaceae</taxon>
        <taxon>Brassiceae</taxon>
        <taxon>Brassica</taxon>
    </lineage>
</organism>
<sequence>MVASEGVLRKFPRGSPLANGQILIDGHVLIRLMANSMTNRRVQVIDGDVQISVLETSQHKKGLKKIMKELQVWLKVELREVRRDKRRQGDAENVQACSSIKRCKGMVMDLDQTGGVL</sequence>
<accession>A0A8S9J203</accession>
<protein>
    <submittedName>
        <fullName evidence="1">Uncharacterized protein</fullName>
    </submittedName>
</protein>
<evidence type="ECO:0000313" key="1">
    <source>
        <dbReference type="EMBL" id="KAF2576460.1"/>
    </source>
</evidence>
<dbReference type="EMBL" id="QGKY02001015">
    <property type="protein sequence ID" value="KAF2576460.1"/>
    <property type="molecule type" value="Genomic_DNA"/>
</dbReference>
<comment type="caution">
    <text evidence="1">The sequence shown here is derived from an EMBL/GenBank/DDBJ whole genome shotgun (WGS) entry which is preliminary data.</text>
</comment>
<proteinExistence type="predicted"/>
<gene>
    <name evidence="1" type="ORF">F2Q70_00001245</name>
</gene>
<name>A0A8S9J203_BRACR</name>
<reference evidence="1" key="1">
    <citation type="submission" date="2019-12" db="EMBL/GenBank/DDBJ databases">
        <title>Genome sequencing and annotation of Brassica cretica.</title>
        <authorList>
            <person name="Studholme D.J."/>
            <person name="Sarris P.F."/>
        </authorList>
    </citation>
    <scope>NUCLEOTIDE SEQUENCE</scope>
    <source>
        <strain evidence="1">PFS-102/07</strain>
        <tissue evidence="1">Leaf</tissue>
    </source>
</reference>
<dbReference type="AlphaFoldDB" id="A0A8S9J203"/>